<feature type="transmembrane region" description="Helical" evidence="5">
    <location>
        <begin position="78"/>
        <end position="97"/>
    </location>
</feature>
<accession>A0ABS4KP78</accession>
<evidence type="ECO:0000256" key="4">
    <source>
        <dbReference type="ARBA" id="ARBA00023136"/>
    </source>
</evidence>
<organism evidence="6 7">
    <name type="scientific">Clostridium algifaecis</name>
    <dbReference type="NCBI Taxonomy" id="1472040"/>
    <lineage>
        <taxon>Bacteria</taxon>
        <taxon>Bacillati</taxon>
        <taxon>Bacillota</taxon>
        <taxon>Clostridia</taxon>
        <taxon>Eubacteriales</taxon>
        <taxon>Clostridiaceae</taxon>
        <taxon>Clostridium</taxon>
    </lineage>
</organism>
<name>A0ABS4KP78_9CLOT</name>
<dbReference type="InterPro" id="IPR003810">
    <property type="entry name" value="Mntp/YtaF"/>
</dbReference>
<comment type="caution">
    <text evidence="6">The sequence shown here is derived from an EMBL/GenBank/DDBJ whole genome shotgun (WGS) entry which is preliminary data.</text>
</comment>
<dbReference type="PANTHER" id="PTHR35529:SF2">
    <property type="entry name" value="SPORULATION PROTEIN YTAF-RELATED"/>
    <property type="match status" value="1"/>
</dbReference>
<keyword evidence="1" id="KW-1003">Cell membrane</keyword>
<evidence type="ECO:0000256" key="3">
    <source>
        <dbReference type="ARBA" id="ARBA00022989"/>
    </source>
</evidence>
<feature type="transmembrane region" description="Helical" evidence="5">
    <location>
        <begin position="135"/>
        <end position="153"/>
    </location>
</feature>
<dbReference type="Pfam" id="PF02659">
    <property type="entry name" value="Mntp"/>
    <property type="match status" value="1"/>
</dbReference>
<dbReference type="EMBL" id="JAGGLM010000001">
    <property type="protein sequence ID" value="MBP2031840.1"/>
    <property type="molecule type" value="Genomic_DNA"/>
</dbReference>
<sequence>MKIGKIITQFVPANLTNLSGSTILILIGIWSILEEFHKKKNIPINREKNSLSKLENILSNPENADKDTSGSIDIKESIYLAIALTLNNVGLGIGASIAGLNILFTTVLNLFISIAAITFGYTVGSKYLSNKLGKYAAVISGFIIILLGIYEMIN</sequence>
<keyword evidence="7" id="KW-1185">Reference proteome</keyword>
<keyword evidence="3 5" id="KW-1133">Transmembrane helix</keyword>
<dbReference type="Proteomes" id="UP001519307">
    <property type="component" value="Unassembled WGS sequence"/>
</dbReference>
<feature type="transmembrane region" description="Helical" evidence="5">
    <location>
        <begin position="103"/>
        <end position="123"/>
    </location>
</feature>
<feature type="transmembrane region" description="Helical" evidence="5">
    <location>
        <begin position="15"/>
        <end position="33"/>
    </location>
</feature>
<protein>
    <submittedName>
        <fullName evidence="6">Sporulation protein YtaF</fullName>
    </submittedName>
</protein>
<evidence type="ECO:0000313" key="6">
    <source>
        <dbReference type="EMBL" id="MBP2031840.1"/>
    </source>
</evidence>
<reference evidence="6 7" key="1">
    <citation type="submission" date="2021-03" db="EMBL/GenBank/DDBJ databases">
        <title>Genomic Encyclopedia of Type Strains, Phase IV (KMG-IV): sequencing the most valuable type-strain genomes for metagenomic binning, comparative biology and taxonomic classification.</title>
        <authorList>
            <person name="Goeker M."/>
        </authorList>
    </citation>
    <scope>NUCLEOTIDE SEQUENCE [LARGE SCALE GENOMIC DNA]</scope>
    <source>
        <strain evidence="6 7">DSM 28783</strain>
    </source>
</reference>
<evidence type="ECO:0000313" key="7">
    <source>
        <dbReference type="Proteomes" id="UP001519307"/>
    </source>
</evidence>
<keyword evidence="4 5" id="KW-0472">Membrane</keyword>
<evidence type="ECO:0000256" key="2">
    <source>
        <dbReference type="ARBA" id="ARBA00022692"/>
    </source>
</evidence>
<evidence type="ECO:0000256" key="5">
    <source>
        <dbReference type="SAM" id="Phobius"/>
    </source>
</evidence>
<keyword evidence="2 5" id="KW-0812">Transmembrane</keyword>
<proteinExistence type="predicted"/>
<gene>
    <name evidence="6" type="ORF">J2Z42_000505</name>
</gene>
<dbReference type="PANTHER" id="PTHR35529">
    <property type="entry name" value="MANGANESE EFFLUX PUMP MNTP-RELATED"/>
    <property type="match status" value="1"/>
</dbReference>
<evidence type="ECO:0000256" key="1">
    <source>
        <dbReference type="ARBA" id="ARBA00022475"/>
    </source>
</evidence>